<feature type="non-terminal residue" evidence="2">
    <location>
        <position position="1"/>
    </location>
</feature>
<protein>
    <submittedName>
        <fullName evidence="2">Uncharacterized protein</fullName>
    </submittedName>
</protein>
<feature type="compositionally biased region" description="Polar residues" evidence="1">
    <location>
        <begin position="43"/>
        <end position="58"/>
    </location>
</feature>
<accession>A0A371E4Q9</accession>
<feature type="region of interest" description="Disordered" evidence="1">
    <location>
        <begin position="34"/>
        <end position="70"/>
    </location>
</feature>
<feature type="compositionally biased region" description="Basic residues" evidence="1">
    <location>
        <begin position="60"/>
        <end position="70"/>
    </location>
</feature>
<dbReference type="Proteomes" id="UP000257109">
    <property type="component" value="Unassembled WGS sequence"/>
</dbReference>
<gene>
    <name evidence="2" type="ORF">CR513_60788</name>
</gene>
<dbReference type="EMBL" id="QJKJ01016403">
    <property type="protein sequence ID" value="RDX61021.1"/>
    <property type="molecule type" value="Genomic_DNA"/>
</dbReference>
<evidence type="ECO:0000313" key="3">
    <source>
        <dbReference type="Proteomes" id="UP000257109"/>
    </source>
</evidence>
<dbReference type="AlphaFoldDB" id="A0A371E4Q9"/>
<reference evidence="2" key="1">
    <citation type="submission" date="2018-05" db="EMBL/GenBank/DDBJ databases">
        <title>Draft genome of Mucuna pruriens seed.</title>
        <authorList>
            <person name="Nnadi N.E."/>
            <person name="Vos R."/>
            <person name="Hasami M.H."/>
            <person name="Devisetty U.K."/>
            <person name="Aguiy J.C."/>
        </authorList>
    </citation>
    <scope>NUCLEOTIDE SEQUENCE [LARGE SCALE GENOMIC DNA]</scope>
    <source>
        <strain evidence="2">JCA_2017</strain>
    </source>
</reference>
<organism evidence="2 3">
    <name type="scientific">Mucuna pruriens</name>
    <name type="common">Velvet bean</name>
    <name type="synonym">Dolichos pruriens</name>
    <dbReference type="NCBI Taxonomy" id="157652"/>
    <lineage>
        <taxon>Eukaryota</taxon>
        <taxon>Viridiplantae</taxon>
        <taxon>Streptophyta</taxon>
        <taxon>Embryophyta</taxon>
        <taxon>Tracheophyta</taxon>
        <taxon>Spermatophyta</taxon>
        <taxon>Magnoliopsida</taxon>
        <taxon>eudicotyledons</taxon>
        <taxon>Gunneridae</taxon>
        <taxon>Pentapetalae</taxon>
        <taxon>rosids</taxon>
        <taxon>fabids</taxon>
        <taxon>Fabales</taxon>
        <taxon>Fabaceae</taxon>
        <taxon>Papilionoideae</taxon>
        <taxon>50 kb inversion clade</taxon>
        <taxon>NPAAA clade</taxon>
        <taxon>indigoferoid/millettioid clade</taxon>
        <taxon>Phaseoleae</taxon>
        <taxon>Mucuna</taxon>
    </lineage>
</organism>
<evidence type="ECO:0000256" key="1">
    <source>
        <dbReference type="SAM" id="MobiDB-lite"/>
    </source>
</evidence>
<evidence type="ECO:0000313" key="2">
    <source>
        <dbReference type="EMBL" id="RDX61021.1"/>
    </source>
</evidence>
<sequence>MDLGHVFCVRFKEIMIYGNVAFYEHLKYTMIPKPQHLQHPNDRSTTTSPAKISQTDQAQNKKKWKSKKPIKKTKDHLLEWVASMTSFYGKGGVEDKEKIESENKERMRET</sequence>
<keyword evidence="3" id="KW-1185">Reference proteome</keyword>
<proteinExistence type="predicted"/>
<name>A0A371E4Q9_MUCPR</name>
<comment type="caution">
    <text evidence="2">The sequence shown here is derived from an EMBL/GenBank/DDBJ whole genome shotgun (WGS) entry which is preliminary data.</text>
</comment>